<proteinExistence type="predicted"/>
<evidence type="ECO:0000313" key="2">
    <source>
        <dbReference type="Proteomes" id="UP000825935"/>
    </source>
</evidence>
<keyword evidence="2" id="KW-1185">Reference proteome</keyword>
<dbReference type="PANTHER" id="PTHR13132">
    <property type="entry name" value="ALPHA- 1,6 -FUCOSYLTRANSFERASE"/>
    <property type="match status" value="1"/>
</dbReference>
<sequence>MTRAVAPVQSVAQQWRAGLIGLFLGMCVTYLLQVTPSVNFLIPFNKVWDGDSSLRNSYSQQASKGHKISNFNDSHFQALSGDALSRDNVLENEKLKLLLSAWELSDIFFSKRYGASTVKSLESLSNAVPVAPHLEHCHKKSLLNEELDSWGVNGTLPYWNLWKGEVYGLHMNVPMETGSTLYPPWVEGSDEDNLPLTRQVQTDIWKHQHPCNCQNASLRFLLADWETDPGFGMGAQFASMAGMLAIAMNEQRILVTKYYDRADHEDCLGSNHAQWSCYFLSETSEECRNRAFSLASQPSAWADGLITGKNNYTSKQIWVGKTPRKWGEPWKAMQPTTQINGKMLIHHKAADRRWWRAQAIRYLMRFPSKYTCFLLNEARHKAFGVVAAKMVLDAYQTWPKESQFHNETDIDKFVWSAKKPWMPRPLVSIHVRQGDKAKEMELFGFEDYMKLAQHLRRRFPEIRNIWLSTEMQEVINESEAYSKWWNIYYTNISRQRGNTSMPAYEASLGRKTSTNYPLVNFLLASDADFFIGALGSTWCYLIDGMRTTGGKVMAGYLSVNKYRFW</sequence>
<dbReference type="Gene3D" id="3.40.50.11350">
    <property type="match status" value="1"/>
</dbReference>
<accession>A0A8T2UH81</accession>
<evidence type="ECO:0000313" key="1">
    <source>
        <dbReference type="EMBL" id="KAH7433226.1"/>
    </source>
</evidence>
<reference evidence="1" key="1">
    <citation type="submission" date="2021-08" db="EMBL/GenBank/DDBJ databases">
        <title>WGS assembly of Ceratopteris richardii.</title>
        <authorList>
            <person name="Marchant D.B."/>
            <person name="Chen G."/>
            <person name="Jenkins J."/>
            <person name="Shu S."/>
            <person name="Leebens-Mack J."/>
            <person name="Grimwood J."/>
            <person name="Schmutz J."/>
            <person name="Soltis P."/>
            <person name="Soltis D."/>
            <person name="Chen Z.-H."/>
        </authorList>
    </citation>
    <scope>NUCLEOTIDE SEQUENCE</scope>
    <source>
        <strain evidence="1">Whitten #5841</strain>
        <tissue evidence="1">Leaf</tissue>
    </source>
</reference>
<dbReference type="GO" id="GO:0006487">
    <property type="term" value="P:protein N-linked glycosylation"/>
    <property type="evidence" value="ECO:0007669"/>
    <property type="project" value="TreeGrafter"/>
</dbReference>
<organism evidence="1 2">
    <name type="scientific">Ceratopteris richardii</name>
    <name type="common">Triangle waterfern</name>
    <dbReference type="NCBI Taxonomy" id="49495"/>
    <lineage>
        <taxon>Eukaryota</taxon>
        <taxon>Viridiplantae</taxon>
        <taxon>Streptophyta</taxon>
        <taxon>Embryophyta</taxon>
        <taxon>Tracheophyta</taxon>
        <taxon>Polypodiopsida</taxon>
        <taxon>Polypodiidae</taxon>
        <taxon>Polypodiales</taxon>
        <taxon>Pteridineae</taxon>
        <taxon>Pteridaceae</taxon>
        <taxon>Parkerioideae</taxon>
        <taxon>Ceratopteris</taxon>
    </lineage>
</organism>
<protein>
    <recommendedName>
        <fullName evidence="3">Alpha-(1,6)-fucosyltransferase</fullName>
    </recommendedName>
</protein>
<dbReference type="OMA" id="PLISMHV"/>
<dbReference type="EMBL" id="CM035412">
    <property type="protein sequence ID" value="KAH7433226.1"/>
    <property type="molecule type" value="Genomic_DNA"/>
</dbReference>
<evidence type="ECO:0008006" key="3">
    <source>
        <dbReference type="Google" id="ProtNLM"/>
    </source>
</evidence>
<dbReference type="AlphaFoldDB" id="A0A8T2UH81"/>
<dbReference type="PANTHER" id="PTHR13132:SF29">
    <property type="entry name" value="ALPHA-(1,6)-FUCOSYLTRANSFERASE"/>
    <property type="match status" value="1"/>
</dbReference>
<dbReference type="GO" id="GO:0046921">
    <property type="term" value="F:alpha-(1-&gt;6)-fucosyltransferase activity"/>
    <property type="evidence" value="ECO:0007669"/>
    <property type="project" value="TreeGrafter"/>
</dbReference>
<comment type="caution">
    <text evidence="1">The sequence shown here is derived from an EMBL/GenBank/DDBJ whole genome shotgun (WGS) entry which is preliminary data.</text>
</comment>
<dbReference type="Proteomes" id="UP000825935">
    <property type="component" value="Chromosome 7"/>
</dbReference>
<name>A0A8T2UH81_CERRI</name>
<dbReference type="OrthoDB" id="2014825at2759"/>
<gene>
    <name evidence="1" type="ORF">KP509_07G060500</name>
</gene>